<evidence type="ECO:0000256" key="2">
    <source>
        <dbReference type="ARBA" id="ARBA00022695"/>
    </source>
</evidence>
<dbReference type="InterPro" id="IPR005835">
    <property type="entry name" value="NTP_transferase_dom"/>
</dbReference>
<accession>A0A7C8HEN3</accession>
<gene>
    <name evidence="4" type="ORF">GND95_07220</name>
</gene>
<evidence type="ECO:0000259" key="3">
    <source>
        <dbReference type="Pfam" id="PF00483"/>
    </source>
</evidence>
<feature type="domain" description="Nucleotidyl transferase" evidence="3">
    <location>
        <begin position="7"/>
        <end position="227"/>
    </location>
</feature>
<dbReference type="EMBL" id="WSLF01000005">
    <property type="protein sequence ID" value="KAE9634455.1"/>
    <property type="molecule type" value="Genomic_DNA"/>
</dbReference>
<dbReference type="InterPro" id="IPR050065">
    <property type="entry name" value="GlmU-like"/>
</dbReference>
<dbReference type="InterPro" id="IPR029044">
    <property type="entry name" value="Nucleotide-diphossugar_trans"/>
</dbReference>
<protein>
    <submittedName>
        <fullName evidence="4">Nucleotidyltransferase</fullName>
    </submittedName>
</protein>
<proteinExistence type="predicted"/>
<reference evidence="4 5" key="1">
    <citation type="submission" date="2019-12" db="EMBL/GenBank/DDBJ databases">
        <title>Defluviitalea raffinosedens, isolated from a biogas fermenter, genome sequencing and characterization.</title>
        <authorList>
            <person name="Rettenmaier R."/>
            <person name="Schneider M."/>
            <person name="Neuhaus K."/>
            <person name="Liebl W."/>
            <person name="Zverlov V."/>
        </authorList>
    </citation>
    <scope>NUCLEOTIDE SEQUENCE [LARGE SCALE GENOMIC DNA]</scope>
    <source>
        <strain evidence="4 5">249c-K6</strain>
    </source>
</reference>
<dbReference type="GO" id="GO:0016779">
    <property type="term" value="F:nucleotidyltransferase activity"/>
    <property type="evidence" value="ECO:0007669"/>
    <property type="project" value="UniProtKB-KW"/>
</dbReference>
<dbReference type="SUPFAM" id="SSF53448">
    <property type="entry name" value="Nucleotide-diphospho-sugar transferases"/>
    <property type="match status" value="1"/>
</dbReference>
<keyword evidence="5" id="KW-1185">Reference proteome</keyword>
<evidence type="ECO:0000256" key="1">
    <source>
        <dbReference type="ARBA" id="ARBA00022679"/>
    </source>
</evidence>
<sequence length="306" mass="34542">MKEPALVVMAAGMGSRFGGLKQIEPVGKNGEIIMDFSIYDARKAGFKKIICVIKKEIESDFKKIIGDRLSEHVDLEYAYQEIDDLPEGYTVPEGRNKPWGTGHAILACRELIDGPFAVINADDYYGQNAFKLIYDFLVNAEDDEKYRYAMVGYILENTLTDHGHVARGVCTTNENGYLESITERTRIEKRNGLIQYTEDGSDWITLPGKSIVSMNLWGFTPSIIGELKKAFPAFLDKALKTNPAKAEFFLPEVVDQLIKSQKATVKVLESQDRWYGVTYREDKEIVVEAIAKMREEGIYPDNLSIV</sequence>
<keyword evidence="1 4" id="KW-0808">Transferase</keyword>
<dbReference type="Pfam" id="PF00483">
    <property type="entry name" value="NTP_transferase"/>
    <property type="match status" value="1"/>
</dbReference>
<dbReference type="OrthoDB" id="9779926at2"/>
<comment type="caution">
    <text evidence="4">The sequence shown here is derived from an EMBL/GenBank/DDBJ whole genome shotgun (WGS) entry which is preliminary data.</text>
</comment>
<name>A0A7C8HEN3_9FIRM</name>
<dbReference type="PANTHER" id="PTHR43584">
    <property type="entry name" value="NUCLEOTIDYL TRANSFERASE"/>
    <property type="match status" value="1"/>
</dbReference>
<dbReference type="Gene3D" id="3.90.550.10">
    <property type="entry name" value="Spore Coat Polysaccharide Biosynthesis Protein SpsA, Chain A"/>
    <property type="match status" value="1"/>
</dbReference>
<organism evidence="4 5">
    <name type="scientific">Defluviitalea raffinosedens</name>
    <dbReference type="NCBI Taxonomy" id="1450156"/>
    <lineage>
        <taxon>Bacteria</taxon>
        <taxon>Bacillati</taxon>
        <taxon>Bacillota</taxon>
        <taxon>Clostridia</taxon>
        <taxon>Lachnospirales</taxon>
        <taxon>Defluviitaleaceae</taxon>
        <taxon>Defluviitalea</taxon>
    </lineage>
</organism>
<dbReference type="RefSeq" id="WP_158740186.1">
    <property type="nucleotide sequence ID" value="NZ_WSLF01000005.1"/>
</dbReference>
<evidence type="ECO:0000313" key="5">
    <source>
        <dbReference type="Proteomes" id="UP000483018"/>
    </source>
</evidence>
<dbReference type="AlphaFoldDB" id="A0A7C8HEN3"/>
<dbReference type="PANTHER" id="PTHR43584:SF8">
    <property type="entry name" value="N-ACETYLMURAMATE ALPHA-1-PHOSPHATE URIDYLYLTRANSFERASE"/>
    <property type="match status" value="1"/>
</dbReference>
<evidence type="ECO:0000313" key="4">
    <source>
        <dbReference type="EMBL" id="KAE9634455.1"/>
    </source>
</evidence>
<keyword evidence="2" id="KW-0548">Nucleotidyltransferase</keyword>
<dbReference type="Proteomes" id="UP000483018">
    <property type="component" value="Unassembled WGS sequence"/>
</dbReference>